<dbReference type="GO" id="GO:0016627">
    <property type="term" value="F:oxidoreductase activity, acting on the CH-CH group of donors"/>
    <property type="evidence" value="ECO:0007669"/>
    <property type="project" value="TreeGrafter"/>
</dbReference>
<dbReference type="EMBL" id="JAENIL010000014">
    <property type="protein sequence ID" value="MBK1877033.1"/>
    <property type="molecule type" value="Genomic_DNA"/>
</dbReference>
<dbReference type="InterPro" id="IPR052019">
    <property type="entry name" value="F420H2_bilvrd_red/Heme_oxyg"/>
</dbReference>
<evidence type="ECO:0000256" key="1">
    <source>
        <dbReference type="ARBA" id="ARBA00023002"/>
    </source>
</evidence>
<reference evidence="3" key="1">
    <citation type="submission" date="2021-01" db="EMBL/GenBank/DDBJ databases">
        <title>Modified the classification status of verrucomicrobia.</title>
        <authorList>
            <person name="Feng X."/>
        </authorList>
    </citation>
    <scope>NUCLEOTIDE SEQUENCE</scope>
    <source>
        <strain evidence="3">KCTC 13126</strain>
    </source>
</reference>
<dbReference type="GO" id="GO:0070967">
    <property type="term" value="F:coenzyme F420 binding"/>
    <property type="evidence" value="ECO:0007669"/>
    <property type="project" value="TreeGrafter"/>
</dbReference>
<dbReference type="RefSeq" id="WP_200355250.1">
    <property type="nucleotide sequence ID" value="NZ_JAENIL010000014.1"/>
</dbReference>
<dbReference type="SUPFAM" id="SSF50475">
    <property type="entry name" value="FMN-binding split barrel"/>
    <property type="match status" value="1"/>
</dbReference>
<dbReference type="InterPro" id="IPR012349">
    <property type="entry name" value="Split_barrel_FMN-bd"/>
</dbReference>
<keyword evidence="1" id="KW-0560">Oxidoreductase</keyword>
<dbReference type="PANTHER" id="PTHR35176:SF6">
    <property type="entry name" value="HEME OXYGENASE HI_0854-RELATED"/>
    <property type="match status" value="1"/>
</dbReference>
<dbReference type="GO" id="GO:0005829">
    <property type="term" value="C:cytosol"/>
    <property type="evidence" value="ECO:0007669"/>
    <property type="project" value="TreeGrafter"/>
</dbReference>
<dbReference type="AlphaFoldDB" id="A0A934RV94"/>
<evidence type="ECO:0000313" key="3">
    <source>
        <dbReference type="EMBL" id="MBK1877033.1"/>
    </source>
</evidence>
<feature type="domain" description="Pyridoxamine 5'-phosphate oxidase N-terminal" evidence="2">
    <location>
        <begin position="12"/>
        <end position="144"/>
    </location>
</feature>
<proteinExistence type="predicted"/>
<dbReference type="Proteomes" id="UP000617628">
    <property type="component" value="Unassembled WGS sequence"/>
</dbReference>
<gene>
    <name evidence="3" type="ORF">JIN87_09150</name>
</gene>
<dbReference type="PIRSF" id="PIRSF004633">
    <property type="entry name" value="UCP_PLP_oxd"/>
    <property type="match status" value="1"/>
</dbReference>
<dbReference type="Gene3D" id="2.30.110.10">
    <property type="entry name" value="Electron Transport, Fmn-binding Protein, Chain A"/>
    <property type="match status" value="1"/>
</dbReference>
<protein>
    <submittedName>
        <fullName evidence="3">Pyridoxamine 5'-phosphate oxidase family protein</fullName>
    </submittedName>
</protein>
<evidence type="ECO:0000313" key="4">
    <source>
        <dbReference type="Proteomes" id="UP000617628"/>
    </source>
</evidence>
<dbReference type="InterPro" id="IPR014419">
    <property type="entry name" value="HutZ"/>
</dbReference>
<dbReference type="InterPro" id="IPR011576">
    <property type="entry name" value="Pyridox_Oxase_N"/>
</dbReference>
<organism evidence="3 4">
    <name type="scientific">Pelagicoccus mobilis</name>
    <dbReference type="NCBI Taxonomy" id="415221"/>
    <lineage>
        <taxon>Bacteria</taxon>
        <taxon>Pseudomonadati</taxon>
        <taxon>Verrucomicrobiota</taxon>
        <taxon>Opitutia</taxon>
        <taxon>Puniceicoccales</taxon>
        <taxon>Pelagicoccaceae</taxon>
        <taxon>Pelagicoccus</taxon>
    </lineage>
</organism>
<keyword evidence="4" id="KW-1185">Reference proteome</keyword>
<comment type="caution">
    <text evidence="3">The sequence shown here is derived from an EMBL/GenBank/DDBJ whole genome shotgun (WGS) entry which is preliminary data.</text>
</comment>
<evidence type="ECO:0000259" key="2">
    <source>
        <dbReference type="Pfam" id="PF01243"/>
    </source>
</evidence>
<dbReference type="Pfam" id="PF01243">
    <property type="entry name" value="PNPOx_N"/>
    <property type="match status" value="1"/>
</dbReference>
<name>A0A934RV94_9BACT</name>
<accession>A0A934RV94</accession>
<dbReference type="PANTHER" id="PTHR35176">
    <property type="entry name" value="HEME OXYGENASE HI_0854-RELATED"/>
    <property type="match status" value="1"/>
</dbReference>
<sequence>MNKESEELAGAQDELRKLLDRVRSCMLATVSNTGSPLSSYAPVWINEKGEFYVYVSAMAKHYGHLKKSGVASVALIEDETHAEELFARKRVTVNCSAELIERGDEEWALGMAGLEKRHGSIVGYLKDLVDFDLFRLRPSEGRLVLGFGKAYRIFGDGLSEIGFLGAGGHRKKS</sequence>